<dbReference type="Proteomes" id="UP001196873">
    <property type="component" value="Unassembled WGS sequence"/>
</dbReference>
<evidence type="ECO:0000256" key="4">
    <source>
        <dbReference type="ARBA" id="ARBA00022643"/>
    </source>
</evidence>
<comment type="caution">
    <text evidence="7">The sequence shown here is derived from an EMBL/GenBank/DDBJ whole genome shotgun (WGS) entry which is preliminary data.</text>
</comment>
<evidence type="ECO:0000256" key="2">
    <source>
        <dbReference type="ARBA" id="ARBA00007118"/>
    </source>
</evidence>
<dbReference type="Gene3D" id="3.40.109.10">
    <property type="entry name" value="NADH Oxidase"/>
    <property type="match status" value="1"/>
</dbReference>
<dbReference type="SUPFAM" id="SSF55469">
    <property type="entry name" value="FMN-dependent nitroreductase-like"/>
    <property type="match status" value="1"/>
</dbReference>
<dbReference type="PANTHER" id="PTHR43673">
    <property type="entry name" value="NAD(P)H NITROREDUCTASE YDGI-RELATED"/>
    <property type="match status" value="1"/>
</dbReference>
<dbReference type="InterPro" id="IPR029479">
    <property type="entry name" value="Nitroreductase"/>
</dbReference>
<dbReference type="EMBL" id="JAHXRF010000008">
    <property type="protein sequence ID" value="MBW4865588.1"/>
    <property type="molecule type" value="Genomic_DNA"/>
</dbReference>
<protein>
    <submittedName>
        <fullName evidence="7">Nitroreductase family protein</fullName>
    </submittedName>
</protein>
<feature type="domain" description="Nitroreductase" evidence="6">
    <location>
        <begin position="8"/>
        <end position="147"/>
    </location>
</feature>
<dbReference type="RefSeq" id="WP_007133412.1">
    <property type="nucleotide sequence ID" value="NZ_CABKPN010000001.1"/>
</dbReference>
<proteinExistence type="inferred from homology"/>
<evidence type="ECO:0000256" key="3">
    <source>
        <dbReference type="ARBA" id="ARBA00022630"/>
    </source>
</evidence>
<evidence type="ECO:0000259" key="6">
    <source>
        <dbReference type="Pfam" id="PF00881"/>
    </source>
</evidence>
<dbReference type="AlphaFoldDB" id="A0AAW4NRK0"/>
<keyword evidence="4" id="KW-0288">FMN</keyword>
<keyword evidence="3" id="KW-0285">Flavoprotein</keyword>
<dbReference type="GO" id="GO:0016491">
    <property type="term" value="F:oxidoreductase activity"/>
    <property type="evidence" value="ECO:0007669"/>
    <property type="project" value="UniProtKB-KW"/>
</dbReference>
<evidence type="ECO:0000313" key="8">
    <source>
        <dbReference type="Proteomes" id="UP001196873"/>
    </source>
</evidence>
<gene>
    <name evidence="7" type="ORF">KZY68_06090</name>
</gene>
<name>A0AAW4NRK0_9BACT</name>
<comment type="cofactor">
    <cofactor evidence="1">
        <name>FMN</name>
        <dbReference type="ChEBI" id="CHEBI:58210"/>
    </cofactor>
</comment>
<dbReference type="PANTHER" id="PTHR43673:SF2">
    <property type="entry name" value="NITROREDUCTASE"/>
    <property type="match status" value="1"/>
</dbReference>
<dbReference type="Pfam" id="PF00881">
    <property type="entry name" value="Nitroreductase"/>
    <property type="match status" value="1"/>
</dbReference>
<keyword evidence="5" id="KW-0560">Oxidoreductase</keyword>
<reference evidence="7" key="1">
    <citation type="submission" date="2021-07" db="EMBL/GenBank/DDBJ databases">
        <title>Genomic diversity and antimicrobial resistance of Prevotella spp. isolated from chronic lung disease airways.</title>
        <authorList>
            <person name="Webb K.A."/>
            <person name="Olagoke O.S."/>
            <person name="Baird T."/>
            <person name="Neill J."/>
            <person name="Pham A."/>
            <person name="Wells T.J."/>
            <person name="Ramsay K.A."/>
            <person name="Bell S.C."/>
            <person name="Sarovich D.S."/>
            <person name="Price E.P."/>
        </authorList>
    </citation>
    <scope>NUCLEOTIDE SEQUENCE</scope>
    <source>
        <strain evidence="7">SCHI0047.S.3</strain>
    </source>
</reference>
<accession>A0AAW4NRK0</accession>
<organism evidence="7 8">
    <name type="scientific">Segatella salivae</name>
    <dbReference type="NCBI Taxonomy" id="228604"/>
    <lineage>
        <taxon>Bacteria</taxon>
        <taxon>Pseudomonadati</taxon>
        <taxon>Bacteroidota</taxon>
        <taxon>Bacteroidia</taxon>
        <taxon>Bacteroidales</taxon>
        <taxon>Prevotellaceae</taxon>
        <taxon>Segatella</taxon>
    </lineage>
</organism>
<evidence type="ECO:0000256" key="1">
    <source>
        <dbReference type="ARBA" id="ARBA00001917"/>
    </source>
</evidence>
<dbReference type="CDD" id="cd20609">
    <property type="entry name" value="nitroreductase"/>
    <property type="match status" value="1"/>
</dbReference>
<sequence>MDFLELCKKRFSTRKFSAQKIDEQTLEHIMECVRMAPSAVNRQPWKFIVVGSESAKEKLVQCYDRQWFRSAPLYVICMKDTTNNWVRAFDDKPHGDIDLAIAIEHLCLSAAECGIGTCWVCNFDPQRLNALFGQPGYEAVAIVPMGYAAQDCVGKEKQRKTLDEIIEFV</sequence>
<evidence type="ECO:0000256" key="5">
    <source>
        <dbReference type="ARBA" id="ARBA00023002"/>
    </source>
</evidence>
<comment type="similarity">
    <text evidence="2">Belongs to the nitroreductase family.</text>
</comment>
<dbReference type="InterPro" id="IPR000415">
    <property type="entry name" value="Nitroreductase-like"/>
</dbReference>
<evidence type="ECO:0000313" key="7">
    <source>
        <dbReference type="EMBL" id="MBW4865588.1"/>
    </source>
</evidence>